<proteinExistence type="predicted"/>
<dbReference type="SMART" id="SM00382">
    <property type="entry name" value="AAA"/>
    <property type="match status" value="1"/>
</dbReference>
<dbReference type="RefSeq" id="WP_197016890.1">
    <property type="nucleotide sequence ID" value="NZ_AP019779.1"/>
</dbReference>
<evidence type="ECO:0000313" key="5">
    <source>
        <dbReference type="EMBL" id="MBF4468959.1"/>
    </source>
</evidence>
<accession>A0A843ANV7</accession>
<dbReference type="InterPro" id="IPR027417">
    <property type="entry name" value="P-loop_NTPase"/>
</dbReference>
<evidence type="ECO:0000313" key="6">
    <source>
        <dbReference type="Proteomes" id="UP000658733"/>
    </source>
</evidence>
<dbReference type="GeneID" id="66133471"/>
<dbReference type="PROSITE" id="PS00211">
    <property type="entry name" value="ABC_TRANSPORTER_1"/>
    <property type="match status" value="1"/>
</dbReference>
<comment type="caution">
    <text evidence="5">The sequence shown here is derived from an EMBL/GenBank/DDBJ whole genome shotgun (WGS) entry which is preliminary data.</text>
</comment>
<dbReference type="InterPro" id="IPR017871">
    <property type="entry name" value="ABC_transporter-like_CS"/>
</dbReference>
<sequence length="273" mass="30587">MIFMDKILEIKNASFSYDNENNVFEDISFSISKGDVLCVLGPNGTGKTTLLKSLNGLNNLKSGEVILKGNPLKSLSFTDIAKVIGYIPQGHIPTFPFSVLDVILMGRSPYLGLTESPGEKDIKIAENVLKNLNILHMADREYTNLSGGEKQLVFLARVLAQEPDLLILDEPTSHLDFGNQVRFLEIIDNLSKKGLTILMSSHFPDHAFISSNKVAIMKNKHLIDFGTPENVITEETLKFLYNIDLELLELSNNRKICVPIKSNSFFDFDFFKE</sequence>
<dbReference type="Gene3D" id="3.40.50.300">
    <property type="entry name" value="P-loop containing nucleotide triphosphate hydrolases"/>
    <property type="match status" value="1"/>
</dbReference>
<dbReference type="InterPro" id="IPR003439">
    <property type="entry name" value="ABC_transporter-like_ATP-bd"/>
</dbReference>
<evidence type="ECO:0000256" key="3">
    <source>
        <dbReference type="ARBA" id="ARBA00022840"/>
    </source>
</evidence>
<keyword evidence="2" id="KW-0547">Nucleotide-binding</keyword>
<dbReference type="GO" id="GO:0005524">
    <property type="term" value="F:ATP binding"/>
    <property type="evidence" value="ECO:0007669"/>
    <property type="project" value="UniProtKB-KW"/>
</dbReference>
<dbReference type="Proteomes" id="UP000658733">
    <property type="component" value="Unassembled WGS sequence"/>
</dbReference>
<dbReference type="InterPro" id="IPR003593">
    <property type="entry name" value="AAA+_ATPase"/>
</dbReference>
<dbReference type="GO" id="GO:0016887">
    <property type="term" value="F:ATP hydrolysis activity"/>
    <property type="evidence" value="ECO:0007669"/>
    <property type="project" value="InterPro"/>
</dbReference>
<keyword evidence="1" id="KW-0813">Transport</keyword>
<keyword evidence="3 5" id="KW-0067">ATP-binding</keyword>
<evidence type="ECO:0000256" key="1">
    <source>
        <dbReference type="ARBA" id="ARBA00022448"/>
    </source>
</evidence>
<reference evidence="5" key="1">
    <citation type="submission" date="2020-10" db="EMBL/GenBank/DDBJ databases">
        <title>Dehalococcoides mccartyi of a TCE/Cr reducing biochatode.</title>
        <authorList>
            <person name="Matturro B."/>
        </authorList>
    </citation>
    <scope>NUCLEOTIDE SEQUENCE</scope>
    <source>
        <strain evidence="5">Bin4</strain>
    </source>
</reference>
<dbReference type="EMBL" id="JADIIN010000048">
    <property type="protein sequence ID" value="MBF4468959.1"/>
    <property type="molecule type" value="Genomic_DNA"/>
</dbReference>
<feature type="domain" description="ABC transporter" evidence="4">
    <location>
        <begin position="8"/>
        <end position="244"/>
    </location>
</feature>
<dbReference type="PROSITE" id="PS50893">
    <property type="entry name" value="ABC_TRANSPORTER_2"/>
    <property type="match status" value="1"/>
</dbReference>
<dbReference type="Pfam" id="PF00005">
    <property type="entry name" value="ABC_tran"/>
    <property type="match status" value="1"/>
</dbReference>
<dbReference type="SUPFAM" id="SSF52540">
    <property type="entry name" value="P-loop containing nucleoside triphosphate hydrolases"/>
    <property type="match status" value="1"/>
</dbReference>
<dbReference type="PANTHER" id="PTHR42734">
    <property type="entry name" value="METAL TRANSPORT SYSTEM ATP-BINDING PROTEIN TM_0124-RELATED"/>
    <property type="match status" value="1"/>
</dbReference>
<dbReference type="FunFam" id="3.40.50.300:FF:000134">
    <property type="entry name" value="Iron-enterobactin ABC transporter ATP-binding protein"/>
    <property type="match status" value="1"/>
</dbReference>
<dbReference type="InterPro" id="IPR050153">
    <property type="entry name" value="Metal_Ion_Import_ABC"/>
</dbReference>
<name>A0A843ANV7_METAZ</name>
<dbReference type="AlphaFoldDB" id="A0A843ANV7"/>
<evidence type="ECO:0000259" key="4">
    <source>
        <dbReference type="PROSITE" id="PS50893"/>
    </source>
</evidence>
<gene>
    <name evidence="5" type="ORF">ISP01_06090</name>
</gene>
<dbReference type="CDD" id="cd03214">
    <property type="entry name" value="ABC_Iron-Siderophores_B12_Hemin"/>
    <property type="match status" value="1"/>
</dbReference>
<protein>
    <submittedName>
        <fullName evidence="5">ABC transporter ATP-binding protein</fullName>
    </submittedName>
</protein>
<organism evidence="5 6">
    <name type="scientific">Methanobrevibacter arboriphilus</name>
    <dbReference type="NCBI Taxonomy" id="39441"/>
    <lineage>
        <taxon>Archaea</taxon>
        <taxon>Methanobacteriati</taxon>
        <taxon>Methanobacteriota</taxon>
        <taxon>Methanomada group</taxon>
        <taxon>Methanobacteria</taxon>
        <taxon>Methanobacteriales</taxon>
        <taxon>Methanobacteriaceae</taxon>
        <taxon>Methanobrevibacter</taxon>
    </lineage>
</organism>
<evidence type="ECO:0000256" key="2">
    <source>
        <dbReference type="ARBA" id="ARBA00022741"/>
    </source>
</evidence>
<dbReference type="PANTHER" id="PTHR42734:SF19">
    <property type="entry name" value="IRON COMPOUNDS ABC TRANSPORTER, ATP-BINDING PROTEIN"/>
    <property type="match status" value="1"/>
</dbReference>